<keyword evidence="9" id="KW-1185">Reference proteome</keyword>
<feature type="domain" description="Peptidase M20 dimerisation" evidence="7">
    <location>
        <begin position="211"/>
        <end position="360"/>
    </location>
</feature>
<dbReference type="PANTHER" id="PTHR45962:SF1">
    <property type="entry name" value="N-FATTY-ACYL-AMINO ACID SYNTHASE_HYDROLASE PM20D1"/>
    <property type="match status" value="1"/>
</dbReference>
<dbReference type="PANTHER" id="PTHR45962">
    <property type="entry name" value="N-FATTY-ACYL-AMINO ACID SYNTHASE/HYDROLASE PM20D1"/>
    <property type="match status" value="1"/>
</dbReference>
<name>A0ABP9DSN0_9GAMM</name>
<dbReference type="EMBL" id="BAABJY010000001">
    <property type="protein sequence ID" value="GAA4854692.1"/>
    <property type="molecule type" value="Genomic_DNA"/>
</dbReference>
<dbReference type="Pfam" id="PF01546">
    <property type="entry name" value="Peptidase_M20"/>
    <property type="match status" value="1"/>
</dbReference>
<dbReference type="InterPro" id="IPR001261">
    <property type="entry name" value="ArgE/DapE_CS"/>
</dbReference>
<dbReference type="Gene3D" id="3.40.630.10">
    <property type="entry name" value="Zn peptidases"/>
    <property type="match status" value="1"/>
</dbReference>
<comment type="caution">
    <text evidence="8">The sequence shown here is derived from an EMBL/GenBank/DDBJ whole genome shotgun (WGS) entry which is preliminary data.</text>
</comment>
<dbReference type="SUPFAM" id="SSF55031">
    <property type="entry name" value="Bacterial exopeptidase dimerisation domain"/>
    <property type="match status" value="1"/>
</dbReference>
<dbReference type="PROSITE" id="PS00758">
    <property type="entry name" value="ARGE_DAPE_CPG2_1"/>
    <property type="match status" value="1"/>
</dbReference>
<dbReference type="InterPro" id="IPR036264">
    <property type="entry name" value="Bact_exopeptidase_dim_dom"/>
</dbReference>
<evidence type="ECO:0000256" key="2">
    <source>
        <dbReference type="ARBA" id="ARBA00022670"/>
    </source>
</evidence>
<keyword evidence="3" id="KW-0479">Metal-binding</keyword>
<dbReference type="SUPFAM" id="SSF53187">
    <property type="entry name" value="Zn-dependent exopeptidases"/>
    <property type="match status" value="1"/>
</dbReference>
<dbReference type="Pfam" id="PF07687">
    <property type="entry name" value="M20_dimer"/>
    <property type="match status" value="1"/>
</dbReference>
<feature type="chain" id="PRO_5045905588" evidence="6">
    <location>
        <begin position="21"/>
        <end position="470"/>
    </location>
</feature>
<proteinExistence type="inferred from homology"/>
<evidence type="ECO:0000256" key="3">
    <source>
        <dbReference type="ARBA" id="ARBA00022723"/>
    </source>
</evidence>
<reference evidence="9" key="1">
    <citation type="journal article" date="2019" name="Int. J. Syst. Evol. Microbiol.">
        <title>The Global Catalogue of Microorganisms (GCM) 10K type strain sequencing project: providing services to taxonomists for standard genome sequencing and annotation.</title>
        <authorList>
            <consortium name="The Broad Institute Genomics Platform"/>
            <consortium name="The Broad Institute Genome Sequencing Center for Infectious Disease"/>
            <person name="Wu L."/>
            <person name="Ma J."/>
        </authorList>
    </citation>
    <scope>NUCLEOTIDE SEQUENCE [LARGE SCALE GENOMIC DNA]</scope>
    <source>
        <strain evidence="9">JCM 18392</strain>
    </source>
</reference>
<dbReference type="Gene3D" id="1.10.150.900">
    <property type="match status" value="1"/>
</dbReference>
<dbReference type="Proteomes" id="UP001501323">
    <property type="component" value="Unassembled WGS sequence"/>
</dbReference>
<dbReference type="Gene3D" id="3.30.70.360">
    <property type="match status" value="1"/>
</dbReference>
<evidence type="ECO:0000256" key="6">
    <source>
        <dbReference type="SAM" id="SignalP"/>
    </source>
</evidence>
<dbReference type="InterPro" id="IPR047177">
    <property type="entry name" value="Pept_M20A"/>
</dbReference>
<dbReference type="RefSeq" id="WP_345293717.1">
    <property type="nucleotide sequence ID" value="NZ_BAABJY010000001.1"/>
</dbReference>
<evidence type="ECO:0000256" key="1">
    <source>
        <dbReference type="ARBA" id="ARBA00006247"/>
    </source>
</evidence>
<dbReference type="NCBIfam" id="NF006596">
    <property type="entry name" value="PRK09133.1"/>
    <property type="match status" value="1"/>
</dbReference>
<organism evidence="8 9">
    <name type="scientific">Luteimonas vadosa</name>
    <dbReference type="NCBI Taxonomy" id="1165507"/>
    <lineage>
        <taxon>Bacteria</taxon>
        <taxon>Pseudomonadati</taxon>
        <taxon>Pseudomonadota</taxon>
        <taxon>Gammaproteobacteria</taxon>
        <taxon>Lysobacterales</taxon>
        <taxon>Lysobacteraceae</taxon>
        <taxon>Luteimonas</taxon>
    </lineage>
</organism>
<evidence type="ECO:0000256" key="4">
    <source>
        <dbReference type="ARBA" id="ARBA00022801"/>
    </source>
</evidence>
<comment type="similarity">
    <text evidence="1">Belongs to the peptidase M20A family.</text>
</comment>
<dbReference type="InterPro" id="IPR011650">
    <property type="entry name" value="Peptidase_M20_dimer"/>
</dbReference>
<evidence type="ECO:0000256" key="5">
    <source>
        <dbReference type="ARBA" id="ARBA00022833"/>
    </source>
</evidence>
<keyword evidence="2" id="KW-0645">Protease</keyword>
<dbReference type="InterPro" id="IPR002933">
    <property type="entry name" value="Peptidase_M20"/>
</dbReference>
<gene>
    <name evidence="8" type="ORF">GCM10023332_02820</name>
</gene>
<sequence>MKHRFVLAMGLLALSGGVLAEPAAQVQSEARQMLGALVGYRTVAGQGNVPAMARYLAGEFRKAGFSPEDIELVPSGETVGLLVRYRGAPGSKEAPIAFLAHMDVVDADPSEWTHDPWTLEEVDGRLHGRGVVDNKYGLLTLTQAFLRLRRRGFVPDRDLVLAFSGDEETGMASTRLLADRLRGAAFAVNSDAGGGYRPAGDGTPSYYIQAAEKTYATFELTARNKGGHSSAPRADNAIYQLSAALLRIAAHRFPVRWNAVSLAGLATTAGDLGDDPELAKAITDFVASPGHPASLRRMEQEEWLSRELRTTCVATMLQAGIVENALPTAARATINCRIFPGETIDDTRAALAQAAGDPALELTVVGDPVEGPMSPVPAALTVALERTLKIRLPGARVSPYMEAGATDGVAFRRAGIPTVGAGPLISTDGSDYNFHGIDESLPVSQFEQGLDHYYLFIQALAGATPEDDVE</sequence>
<evidence type="ECO:0000259" key="7">
    <source>
        <dbReference type="Pfam" id="PF07687"/>
    </source>
</evidence>
<keyword evidence="5" id="KW-0862">Zinc</keyword>
<keyword evidence="6" id="KW-0732">Signal</keyword>
<keyword evidence="4" id="KW-0378">Hydrolase</keyword>
<evidence type="ECO:0000313" key="8">
    <source>
        <dbReference type="EMBL" id="GAA4854692.1"/>
    </source>
</evidence>
<feature type="signal peptide" evidence="6">
    <location>
        <begin position="1"/>
        <end position="20"/>
    </location>
</feature>
<accession>A0ABP9DSN0</accession>
<evidence type="ECO:0000313" key="9">
    <source>
        <dbReference type="Proteomes" id="UP001501323"/>
    </source>
</evidence>
<protein>
    <submittedName>
        <fullName evidence="8">M20/M25/M40 family metallo-hydrolase</fullName>
    </submittedName>
</protein>